<dbReference type="InterPro" id="IPR037066">
    <property type="entry name" value="Plug_dom_sf"/>
</dbReference>
<feature type="domain" description="TonB-dependent receptor plug" evidence="9">
    <location>
        <begin position="115"/>
        <end position="221"/>
    </location>
</feature>
<feature type="signal peptide" evidence="8">
    <location>
        <begin position="1"/>
        <end position="20"/>
    </location>
</feature>
<keyword evidence="11" id="KW-1185">Reference proteome</keyword>
<name>A0A4U3L6U4_9BACT</name>
<dbReference type="Proteomes" id="UP000305848">
    <property type="component" value="Unassembled WGS sequence"/>
</dbReference>
<dbReference type="SUPFAM" id="SSF56935">
    <property type="entry name" value="Porins"/>
    <property type="match status" value="1"/>
</dbReference>
<dbReference type="RefSeq" id="WP_137260570.1">
    <property type="nucleotide sequence ID" value="NZ_SZQL01000002.1"/>
</dbReference>
<comment type="subcellular location">
    <subcellularLocation>
        <location evidence="1 7">Cell outer membrane</location>
        <topology evidence="1 7">Multi-pass membrane protein</topology>
    </subcellularLocation>
</comment>
<evidence type="ECO:0000256" key="6">
    <source>
        <dbReference type="ARBA" id="ARBA00023237"/>
    </source>
</evidence>
<dbReference type="SUPFAM" id="SSF49464">
    <property type="entry name" value="Carboxypeptidase regulatory domain-like"/>
    <property type="match status" value="1"/>
</dbReference>
<evidence type="ECO:0000256" key="7">
    <source>
        <dbReference type="PROSITE-ProRule" id="PRU01360"/>
    </source>
</evidence>
<feature type="chain" id="PRO_5020476581" evidence="8">
    <location>
        <begin position="21"/>
        <end position="1046"/>
    </location>
</feature>
<organism evidence="10 11">
    <name type="scientific">Ilyomonas limi</name>
    <dbReference type="NCBI Taxonomy" id="2575867"/>
    <lineage>
        <taxon>Bacteria</taxon>
        <taxon>Pseudomonadati</taxon>
        <taxon>Bacteroidota</taxon>
        <taxon>Chitinophagia</taxon>
        <taxon>Chitinophagales</taxon>
        <taxon>Chitinophagaceae</taxon>
        <taxon>Ilyomonas</taxon>
    </lineage>
</organism>
<reference evidence="10 11" key="1">
    <citation type="submission" date="2019-05" db="EMBL/GenBank/DDBJ databases">
        <title>Panacibacter sp. strain 17mud1-8 Genome sequencing and assembly.</title>
        <authorList>
            <person name="Chhetri G."/>
        </authorList>
    </citation>
    <scope>NUCLEOTIDE SEQUENCE [LARGE SCALE GENOMIC DNA]</scope>
    <source>
        <strain evidence="10 11">17mud1-8</strain>
    </source>
</reference>
<accession>A0A4U3L6U4</accession>
<dbReference type="Gene3D" id="2.60.40.1120">
    <property type="entry name" value="Carboxypeptidase-like, regulatory domain"/>
    <property type="match status" value="1"/>
</dbReference>
<dbReference type="NCBIfam" id="TIGR04056">
    <property type="entry name" value="OMP_RagA_SusC"/>
    <property type="match status" value="1"/>
</dbReference>
<dbReference type="Gene3D" id="2.170.130.10">
    <property type="entry name" value="TonB-dependent receptor, plug domain"/>
    <property type="match status" value="1"/>
</dbReference>
<dbReference type="Pfam" id="PF07715">
    <property type="entry name" value="Plug"/>
    <property type="match status" value="1"/>
</dbReference>
<keyword evidence="10" id="KW-0675">Receptor</keyword>
<evidence type="ECO:0000256" key="1">
    <source>
        <dbReference type="ARBA" id="ARBA00004571"/>
    </source>
</evidence>
<evidence type="ECO:0000313" key="11">
    <source>
        <dbReference type="Proteomes" id="UP000305848"/>
    </source>
</evidence>
<dbReference type="FunFam" id="2.170.130.10:FF:000003">
    <property type="entry name" value="SusC/RagA family TonB-linked outer membrane protein"/>
    <property type="match status" value="1"/>
</dbReference>
<evidence type="ECO:0000256" key="4">
    <source>
        <dbReference type="ARBA" id="ARBA00022692"/>
    </source>
</evidence>
<dbReference type="EMBL" id="SZQL01000002">
    <property type="protein sequence ID" value="TKK70971.1"/>
    <property type="molecule type" value="Genomic_DNA"/>
</dbReference>
<proteinExistence type="inferred from homology"/>
<dbReference type="InterPro" id="IPR008969">
    <property type="entry name" value="CarboxyPept-like_regulatory"/>
</dbReference>
<dbReference type="Pfam" id="PF13715">
    <property type="entry name" value="CarbopepD_reg_2"/>
    <property type="match status" value="1"/>
</dbReference>
<evidence type="ECO:0000313" key="10">
    <source>
        <dbReference type="EMBL" id="TKK70971.1"/>
    </source>
</evidence>
<evidence type="ECO:0000256" key="5">
    <source>
        <dbReference type="ARBA" id="ARBA00023136"/>
    </source>
</evidence>
<evidence type="ECO:0000256" key="3">
    <source>
        <dbReference type="ARBA" id="ARBA00022452"/>
    </source>
</evidence>
<dbReference type="InterPro" id="IPR023996">
    <property type="entry name" value="TonB-dep_OMP_SusC/RagA"/>
</dbReference>
<evidence type="ECO:0000256" key="8">
    <source>
        <dbReference type="SAM" id="SignalP"/>
    </source>
</evidence>
<dbReference type="InterPro" id="IPR039426">
    <property type="entry name" value="TonB-dep_rcpt-like"/>
</dbReference>
<sequence>MRRLISLISALLFSALSVFAQQRTITGKVVDDKNAPVANASVVVKGTTQGTTTNEAGEFTLSVNTKATTLIVSSVNFTTQEFDITTNTSPVIQLKPGSNALNEVVVVAYGTQKRSEITSAISTVSADAIKSQQVTTVGQALQGTAPGVIVVNTNGQPGENPTIRIRGVASILASADPLIVVDGVVFNGNLNMINPADIDNFSVLKDAPATALYGSRAANGVILITTKAGKRNAAPSITLSSVVGISKKAVGDYSYLNTQQLMELGWEGLKNTYEDAGEPNAAALATQNLINPAFRYNPYGPAFPNPIDTTGKLVAGAVPLWNDNWTDALERDNPIRRDINLGISGGTEKSKYYFSVGYLNQDGYVARSNYERVSTLLNYTTYLKSWLQIGAKASIVSSKQNYPNQGTGNYADVIQYERSLSSVFPIYARNDSGVIIRDASGNPIYDYGKPNPNRTVNINRPVLQPSNVVGTIFLDDWNYKRLLTDLNAYAQINLTTGLYFRSNFGINRNSVDQLQYQNREFGDAESVGGRVYREQDLTTSWTWNNMLNYERRFGDHHVEAMASYEAYKYFFETLYGSKTGFPFSGQEQPSNAATIEDFEGYTTTSTLLSYLGRVKYDYQGKYFAEFTARRDGSSIFAPGFRYGWFPAGGVSWVMSEEKFLKNSNTVNFLKIRASYGALGNNALNSFFPYLSTYASGYNELTNAGVYLDNLANAQIQWERQLTTNIGIDFGFFKNKLSGSIDLFEKNSKKLLFNQPLPPSIGFSSIQTNIGKLQNKGIELNLNYSVIRSKDLNLNLMFNITYVKNTIKELLPGQDTSASSGAFRRVVGKSLYEYYLPVWAGVDPETGGGQWWVNETDANGNATGKKVKSNDYTEALNSEEWVGSGLPKVTGGFTTRLGYKGFDLNILLNYAFGGKYYDNNYANLMHGLYSGYGAQMDVDELRRWQKPGDITDVPKLNPNNNDEEQLSTRFLYSGDYVRLRNVTLGYTFNLDKSQKVFKNIRVYIQADNMLTWDKLKKGSDPESALNGDAVGNAVMFKTFSAGLDLNF</sequence>
<dbReference type="OrthoDB" id="9768177at2"/>
<keyword evidence="2 7" id="KW-0813">Transport</keyword>
<keyword evidence="5 7" id="KW-0472">Membrane</keyword>
<keyword evidence="8" id="KW-0732">Signal</keyword>
<protein>
    <submittedName>
        <fullName evidence="10">TonB-dependent receptor</fullName>
    </submittedName>
</protein>
<dbReference type="Gene3D" id="2.40.170.20">
    <property type="entry name" value="TonB-dependent receptor, beta-barrel domain"/>
    <property type="match status" value="1"/>
</dbReference>
<dbReference type="GO" id="GO:0009279">
    <property type="term" value="C:cell outer membrane"/>
    <property type="evidence" value="ECO:0007669"/>
    <property type="project" value="UniProtKB-SubCell"/>
</dbReference>
<dbReference type="InterPro" id="IPR012910">
    <property type="entry name" value="Plug_dom"/>
</dbReference>
<dbReference type="InterPro" id="IPR036942">
    <property type="entry name" value="Beta-barrel_TonB_sf"/>
</dbReference>
<evidence type="ECO:0000259" key="9">
    <source>
        <dbReference type="Pfam" id="PF07715"/>
    </source>
</evidence>
<keyword evidence="6 7" id="KW-0998">Cell outer membrane</keyword>
<dbReference type="InterPro" id="IPR023997">
    <property type="entry name" value="TonB-dep_OMP_SusC/RagA_CS"/>
</dbReference>
<evidence type="ECO:0000256" key="2">
    <source>
        <dbReference type="ARBA" id="ARBA00022448"/>
    </source>
</evidence>
<comment type="caution">
    <text evidence="10">The sequence shown here is derived from an EMBL/GenBank/DDBJ whole genome shotgun (WGS) entry which is preliminary data.</text>
</comment>
<dbReference type="AlphaFoldDB" id="A0A4U3L6U4"/>
<dbReference type="NCBIfam" id="TIGR04057">
    <property type="entry name" value="SusC_RagA_signa"/>
    <property type="match status" value="1"/>
</dbReference>
<dbReference type="PROSITE" id="PS52016">
    <property type="entry name" value="TONB_DEPENDENT_REC_3"/>
    <property type="match status" value="1"/>
</dbReference>
<comment type="similarity">
    <text evidence="7">Belongs to the TonB-dependent receptor family.</text>
</comment>
<keyword evidence="3 7" id="KW-1134">Transmembrane beta strand</keyword>
<keyword evidence="4 7" id="KW-0812">Transmembrane</keyword>
<gene>
    <name evidence="10" type="ORF">FC093_04625</name>
</gene>